<dbReference type="AlphaFoldDB" id="A0ABD4UI85"/>
<evidence type="ECO:0000259" key="1">
    <source>
        <dbReference type="PROSITE" id="PS51340"/>
    </source>
</evidence>
<dbReference type="PANTHER" id="PTHR30212">
    <property type="entry name" value="PROTEIN YIIM"/>
    <property type="match status" value="1"/>
</dbReference>
<comment type="caution">
    <text evidence="2">The sequence shown here is derived from an EMBL/GenBank/DDBJ whole genome shotgun (WGS) entry which is preliminary data.</text>
</comment>
<organism evidence="2 3">
    <name type="scientific">Burkholderia cenocepacia</name>
    <dbReference type="NCBI Taxonomy" id="95486"/>
    <lineage>
        <taxon>Bacteria</taxon>
        <taxon>Pseudomonadati</taxon>
        <taxon>Pseudomonadota</taxon>
        <taxon>Betaproteobacteria</taxon>
        <taxon>Burkholderiales</taxon>
        <taxon>Burkholderiaceae</taxon>
        <taxon>Burkholderia</taxon>
        <taxon>Burkholderia cepacia complex</taxon>
    </lineage>
</organism>
<dbReference type="Pfam" id="PF03473">
    <property type="entry name" value="MOSC"/>
    <property type="match status" value="1"/>
</dbReference>
<dbReference type="EMBL" id="JYMX02000017">
    <property type="protein sequence ID" value="MCW3713787.1"/>
    <property type="molecule type" value="Genomic_DNA"/>
</dbReference>
<name>A0ABD4UI85_9BURK</name>
<gene>
    <name evidence="2" type="ORF">UE95_021080</name>
</gene>
<evidence type="ECO:0000313" key="3">
    <source>
        <dbReference type="Proteomes" id="UP000191686"/>
    </source>
</evidence>
<reference evidence="2 3" key="2">
    <citation type="journal article" date="2017" name="Front. Microbiol.">
        <title>Genomics Reveals a Unique Clone of Burkholderia cenocepacia Harboring an Actively Excising Novel Genomic Island.</title>
        <authorList>
            <person name="Patil P.P."/>
            <person name="Mali S."/>
            <person name="Midha S."/>
            <person name="Gautam V."/>
            <person name="Dash L."/>
            <person name="Kumar S."/>
            <person name="Shastri J."/>
            <person name="Singhal L."/>
            <person name="Patil P.B."/>
        </authorList>
    </citation>
    <scope>NUCLEOTIDE SEQUENCE [LARGE SCALE GENOMIC DNA]</scope>
    <source>
        <strain evidence="2 3">BC-19</strain>
    </source>
</reference>
<dbReference type="PROSITE" id="PS51340">
    <property type="entry name" value="MOSC"/>
    <property type="match status" value="1"/>
</dbReference>
<feature type="domain" description="MOSC" evidence="1">
    <location>
        <begin position="41"/>
        <end position="178"/>
    </location>
</feature>
<accession>A0ABD4UI85</accession>
<dbReference type="Gene3D" id="2.40.33.20">
    <property type="entry name" value="PK beta-barrel domain-like"/>
    <property type="match status" value="1"/>
</dbReference>
<dbReference type="RefSeq" id="WP_080323066.1">
    <property type="nucleotide sequence ID" value="NZ_JYMX02000017.1"/>
</dbReference>
<dbReference type="PANTHER" id="PTHR30212:SF2">
    <property type="entry name" value="PROTEIN YIIM"/>
    <property type="match status" value="1"/>
</dbReference>
<evidence type="ECO:0000313" key="2">
    <source>
        <dbReference type="EMBL" id="MCW3713787.1"/>
    </source>
</evidence>
<sequence>MSGDARPAIAAAIGAVRIGAVRIGASRPLAGTPHASAIDKQPVDARLWLGALGFAGDEQADARHHGGPDKAVHHYAHDHYAWWADQIGARDVLARPGAFGENLSTRGITEHDVCLGDVFTLGGAVLQLSQSRQPCWKLNARFDHPRMAALVQHSGRTGWYYRVLQEGWVAAGDVLALHERRYPQWPLSTVLDVLYRRMLDMAALDALCDVPLLPPGWRAMLEKRRTARQVEDWTKRLEG</sequence>
<dbReference type="InterPro" id="IPR005163">
    <property type="entry name" value="Tri_helical_YiiM-like"/>
</dbReference>
<dbReference type="InterPro" id="IPR011037">
    <property type="entry name" value="Pyrv_Knase-like_insert_dom_sf"/>
</dbReference>
<dbReference type="Pfam" id="PF03475">
    <property type="entry name" value="YiiM_3-alpha"/>
    <property type="match status" value="1"/>
</dbReference>
<dbReference type="Proteomes" id="UP000191686">
    <property type="component" value="Unassembled WGS sequence"/>
</dbReference>
<dbReference type="InterPro" id="IPR052353">
    <property type="entry name" value="Benzoxazolinone_Detox_Enz"/>
</dbReference>
<protein>
    <submittedName>
        <fullName evidence="2">MOSC domain-containing protein</fullName>
    </submittedName>
</protein>
<dbReference type="SUPFAM" id="SSF50800">
    <property type="entry name" value="PK beta-barrel domain-like"/>
    <property type="match status" value="1"/>
</dbReference>
<reference evidence="2 3" key="1">
    <citation type="journal article" date="2017" name="Front. Microbiol.">
        <title>Genomics reveals a unique clone of Burkholderia cenocepacia harbouring an actively excising novel genomic island.</title>
        <authorList>
            <person name="Patil P."/>
            <person name="Mali S."/>
            <person name="Midha S."/>
            <person name="Gautam V."/>
            <person name="Dash L."/>
            <person name="Kumar S."/>
            <person name="Shastri J."/>
            <person name="Singhal L."/>
            <person name="Patil P.B."/>
        </authorList>
    </citation>
    <scope>NUCLEOTIDE SEQUENCE [LARGE SCALE GENOMIC DNA]</scope>
    <source>
        <strain evidence="2 3">BC-19</strain>
    </source>
</reference>
<dbReference type="InterPro" id="IPR005302">
    <property type="entry name" value="MoCF_Sase_C"/>
</dbReference>
<proteinExistence type="predicted"/>